<dbReference type="FunFam" id="3.30.70.360:FF:000004">
    <property type="entry name" value="Peptidase M20 domain-containing protein 2"/>
    <property type="match status" value="1"/>
</dbReference>
<sequence length="402" mass="43347">MLTPLKDQIQKEAQQIEPTLWDAAVFLHDHPELGSQEFQAAETLTNLLEAHGFTIERGLAGLETAFRATYPLNGESSPTVAYLAEYDALPEIGHACGHNLIGAMSVGAGIALSKLRDGLRGRIVVLGTPDEEGGGGKIAMVRGGVFDEIDAAMMVHPGSRDVKRARNLAAFMTDVEFHGKPAHAASKPFEGLNALDAMVQLFTNVGLLRQQLPDDVRIHGIITHGGVAPNVIPAYTKASFIIRASELGRSYDVLEQFKNCVKAAAVATGTSETVTVKDDHIYEPLMTNTVLMQLYAENMRLLEVEVEEQLPSELGGSSDIGNVSQVVPAIHPTGRIVDDGRQIPGHTYEFAIASRSEGARAGMMRGIQALAMCGVDLLGNPDLLHAVKEEFQRNTTKQQKPI</sequence>
<dbReference type="InterPro" id="IPR017439">
    <property type="entry name" value="Amidohydrolase"/>
</dbReference>
<evidence type="ECO:0000313" key="4">
    <source>
        <dbReference type="Proteomes" id="UP000649604"/>
    </source>
</evidence>
<dbReference type="GO" id="GO:0005737">
    <property type="term" value="C:cytoplasm"/>
    <property type="evidence" value="ECO:0007669"/>
    <property type="project" value="TreeGrafter"/>
</dbReference>
<dbReference type="Proteomes" id="UP000649604">
    <property type="component" value="Unassembled WGS sequence"/>
</dbReference>
<evidence type="ECO:0000259" key="2">
    <source>
        <dbReference type="Pfam" id="PF07687"/>
    </source>
</evidence>
<dbReference type="GO" id="GO:0046657">
    <property type="term" value="P:folic acid catabolic process"/>
    <property type="evidence" value="ECO:0007669"/>
    <property type="project" value="TreeGrafter"/>
</dbReference>
<gene>
    <name evidence="3" type="ORF">GF339_02070</name>
</gene>
<dbReference type="Gene3D" id="3.30.70.360">
    <property type="match status" value="1"/>
</dbReference>
<evidence type="ECO:0000313" key="3">
    <source>
        <dbReference type="EMBL" id="MBD3323338.1"/>
    </source>
</evidence>
<reference evidence="3" key="1">
    <citation type="submission" date="2019-11" db="EMBL/GenBank/DDBJ databases">
        <title>Microbial mats filling the niche in hypersaline microbial mats.</title>
        <authorList>
            <person name="Wong H.L."/>
            <person name="Macleod F.I."/>
            <person name="White R.A. III"/>
            <person name="Burns B.P."/>
        </authorList>
    </citation>
    <scope>NUCLEOTIDE SEQUENCE</scope>
    <source>
        <strain evidence="3">Rbin_158</strain>
    </source>
</reference>
<name>A0A9D5Q4J4_9BACT</name>
<feature type="domain" description="Peptidase M20 dimerisation" evidence="2">
    <location>
        <begin position="174"/>
        <end position="266"/>
    </location>
</feature>
<dbReference type="SUPFAM" id="SSF55031">
    <property type="entry name" value="Bacterial exopeptidase dimerisation domain"/>
    <property type="match status" value="1"/>
</dbReference>
<dbReference type="Pfam" id="PF01546">
    <property type="entry name" value="Peptidase_M20"/>
    <property type="match status" value="1"/>
</dbReference>
<comment type="similarity">
    <text evidence="1">Belongs to the peptidase M20A family.</text>
</comment>
<dbReference type="EMBL" id="WJJP01000057">
    <property type="protein sequence ID" value="MBD3323338.1"/>
    <property type="molecule type" value="Genomic_DNA"/>
</dbReference>
<organism evidence="3 4">
    <name type="scientific">candidate division KSB3 bacterium</name>
    <dbReference type="NCBI Taxonomy" id="2044937"/>
    <lineage>
        <taxon>Bacteria</taxon>
        <taxon>candidate division KSB3</taxon>
    </lineage>
</organism>
<dbReference type="PANTHER" id="PTHR30575:SF0">
    <property type="entry name" value="XAA-ARG DIPEPTIDASE"/>
    <property type="match status" value="1"/>
</dbReference>
<dbReference type="Pfam" id="PF07687">
    <property type="entry name" value="M20_dimer"/>
    <property type="match status" value="1"/>
</dbReference>
<proteinExistence type="inferred from homology"/>
<dbReference type="InterPro" id="IPR002933">
    <property type="entry name" value="Peptidase_M20"/>
</dbReference>
<dbReference type="InterPro" id="IPR017144">
    <property type="entry name" value="Xaa-Arg_dipeptidase"/>
</dbReference>
<dbReference type="GO" id="GO:0016805">
    <property type="term" value="F:dipeptidase activity"/>
    <property type="evidence" value="ECO:0007669"/>
    <property type="project" value="InterPro"/>
</dbReference>
<dbReference type="SUPFAM" id="SSF53187">
    <property type="entry name" value="Zn-dependent exopeptidases"/>
    <property type="match status" value="1"/>
</dbReference>
<accession>A0A9D5Q4J4</accession>
<dbReference type="PANTHER" id="PTHR30575">
    <property type="entry name" value="PEPTIDASE M20"/>
    <property type="match status" value="1"/>
</dbReference>
<dbReference type="InterPro" id="IPR036264">
    <property type="entry name" value="Bact_exopeptidase_dim_dom"/>
</dbReference>
<comment type="caution">
    <text evidence="3">The sequence shown here is derived from an EMBL/GenBank/DDBJ whole genome shotgun (WGS) entry which is preliminary data.</text>
</comment>
<dbReference type="NCBIfam" id="TIGR01891">
    <property type="entry name" value="amidohydrolases"/>
    <property type="match status" value="1"/>
</dbReference>
<dbReference type="PIRSF" id="PIRSF037226">
    <property type="entry name" value="Amidohydrolase_ACY1L2_prd"/>
    <property type="match status" value="1"/>
</dbReference>
<dbReference type="GO" id="GO:0071713">
    <property type="term" value="F:para-aminobenzoyl-glutamate hydrolase activity"/>
    <property type="evidence" value="ECO:0007669"/>
    <property type="project" value="TreeGrafter"/>
</dbReference>
<dbReference type="InterPro" id="IPR011650">
    <property type="entry name" value="Peptidase_M20_dimer"/>
</dbReference>
<dbReference type="AlphaFoldDB" id="A0A9D5Q4J4"/>
<dbReference type="Gene3D" id="3.40.630.10">
    <property type="entry name" value="Zn peptidases"/>
    <property type="match status" value="1"/>
</dbReference>
<dbReference type="InterPro" id="IPR052030">
    <property type="entry name" value="Peptidase_M20/M20A_hydrolases"/>
</dbReference>
<protein>
    <recommendedName>
        <fullName evidence="1">Peptidase M20 domain-containing protein 2</fullName>
    </recommendedName>
</protein>
<dbReference type="CDD" id="cd05672">
    <property type="entry name" value="M20_ACY1L2-like"/>
    <property type="match status" value="1"/>
</dbReference>
<evidence type="ECO:0000256" key="1">
    <source>
        <dbReference type="PIRNR" id="PIRNR037226"/>
    </source>
</evidence>